<gene>
    <name evidence="2" type="ORF">SPBR_04716</name>
</gene>
<dbReference type="HOGENOM" id="CLU_410588_0_0_1"/>
<organism evidence="2 3">
    <name type="scientific">Sporothrix brasiliensis 5110</name>
    <dbReference type="NCBI Taxonomy" id="1398154"/>
    <lineage>
        <taxon>Eukaryota</taxon>
        <taxon>Fungi</taxon>
        <taxon>Dikarya</taxon>
        <taxon>Ascomycota</taxon>
        <taxon>Pezizomycotina</taxon>
        <taxon>Sordariomycetes</taxon>
        <taxon>Sordariomycetidae</taxon>
        <taxon>Ophiostomatales</taxon>
        <taxon>Ophiostomataceae</taxon>
        <taxon>Sporothrix</taxon>
    </lineage>
</organism>
<proteinExistence type="predicted"/>
<sequence length="706" mass="74983">MTTPSNNSSSSPQRATATRDAIPLPDAARRVIRNQRGGDMHSTRGVQILQRETLPSSRSARRVLTPQMQQAHGSLGSSQRMPTLQEMYNTWRSLEEQISQMRRLPMFVKAELKFCHGCRILKIRCTCFDYSQLEAVYQEKDRILRYTALREFPIEGKTYAGNLHMGAHLNHPVADTNFTADTVTYDTQTVQNVEASGFDFNTALTTSTIGPTSQNNAMTLLSPSSAGHRQSTALPASAGATALTHTPTLVKFELRTIIMAKEKIGTQSRRWQCQYGLSDNPEDPICKREDDNMDTIRRHYGREHGSHRFHKKPILRIRCSHCDITYDKQRPPSKCPGCKVDHGIWLREIFAIIEVPVPLNSQEETNGGGGPGHLGGGSSSFGGFGASRGFGVSGVPGADGASGLHGAGGFGNAHGPGSAGSPAGFHSAAGPSVVQACRPQVDSTEVRTIPYDPATGMPECYNDICNNTTAVPVMPLPGAVAHASDSPVQRPSSSSSLSTAQSQAQSLSRSLSQAQSPFTQGFYAVGRGLPLSPATHVAYAITTPSMSPGTPMSPTSPASNVSSAYDAETAAMFPREFQGMAVTPGQCQVDFATLPMVNSDAAFGGPVGGVAGEGGGVHSRATDSPTVVGHHDTPGIGPGSDQDSVAAQPPAPSGTVRMVDVQMFMDMAAAQVAPAVSPAQNDAVSSNNGPWKGKCTTESEFFYFAD</sequence>
<feature type="region of interest" description="Disordered" evidence="1">
    <location>
        <begin position="361"/>
        <end position="380"/>
    </location>
</feature>
<feature type="compositionally biased region" description="Low complexity" evidence="1">
    <location>
        <begin position="484"/>
        <end position="511"/>
    </location>
</feature>
<accession>A0A0C2IDP3</accession>
<dbReference type="EMBL" id="AWTV01000010">
    <property type="protein sequence ID" value="KIH87381.1"/>
    <property type="molecule type" value="Genomic_DNA"/>
</dbReference>
<evidence type="ECO:0000313" key="3">
    <source>
        <dbReference type="Proteomes" id="UP000031575"/>
    </source>
</evidence>
<dbReference type="AlphaFoldDB" id="A0A0C2IDP3"/>
<feature type="region of interest" description="Disordered" evidence="1">
    <location>
        <begin position="1"/>
        <end position="59"/>
    </location>
</feature>
<feature type="region of interest" description="Disordered" evidence="1">
    <location>
        <begin position="482"/>
        <end position="511"/>
    </location>
</feature>
<feature type="compositionally biased region" description="Low complexity" evidence="1">
    <location>
        <begin position="1"/>
        <end position="12"/>
    </location>
</feature>
<dbReference type="RefSeq" id="XP_040615391.1">
    <property type="nucleotide sequence ID" value="XM_040762993.1"/>
</dbReference>
<feature type="region of interest" description="Disordered" evidence="1">
    <location>
        <begin position="622"/>
        <end position="653"/>
    </location>
</feature>
<evidence type="ECO:0000313" key="2">
    <source>
        <dbReference type="EMBL" id="KIH87381.1"/>
    </source>
</evidence>
<feature type="compositionally biased region" description="Gly residues" evidence="1">
    <location>
        <begin position="366"/>
        <end position="380"/>
    </location>
</feature>
<dbReference type="SUPFAM" id="SSF57802">
    <property type="entry name" value="Rubredoxin-like"/>
    <property type="match status" value="1"/>
</dbReference>
<comment type="caution">
    <text evidence="2">The sequence shown here is derived from an EMBL/GenBank/DDBJ whole genome shotgun (WGS) entry which is preliminary data.</text>
</comment>
<protein>
    <submittedName>
        <fullName evidence="2">Uncharacterized protein</fullName>
    </submittedName>
</protein>
<name>A0A0C2IDP3_9PEZI</name>
<keyword evidence="3" id="KW-1185">Reference proteome</keyword>
<reference evidence="2 3" key="1">
    <citation type="journal article" date="2014" name="BMC Genomics">
        <title>Comparative genomics of the major fungal agents of human and animal Sporotrichosis: Sporothrix schenckii and Sporothrix brasiliensis.</title>
        <authorList>
            <person name="Teixeira M.M."/>
            <person name="de Almeida L.G."/>
            <person name="Kubitschek-Barreira P."/>
            <person name="Alves F.L."/>
            <person name="Kioshima E.S."/>
            <person name="Abadio A.K."/>
            <person name="Fernandes L."/>
            <person name="Derengowski L.S."/>
            <person name="Ferreira K.S."/>
            <person name="Souza R.C."/>
            <person name="Ruiz J.C."/>
            <person name="de Andrade N.C."/>
            <person name="Paes H.C."/>
            <person name="Nicola A.M."/>
            <person name="Albuquerque P."/>
            <person name="Gerber A.L."/>
            <person name="Martins V.P."/>
            <person name="Peconick L.D."/>
            <person name="Neto A.V."/>
            <person name="Chaucanez C.B."/>
            <person name="Silva P.A."/>
            <person name="Cunha O.L."/>
            <person name="de Oliveira F.F."/>
            <person name="dos Santos T.C."/>
            <person name="Barros A.L."/>
            <person name="Soares M.A."/>
            <person name="de Oliveira L.M."/>
            <person name="Marini M.M."/>
            <person name="Villalobos-Duno H."/>
            <person name="Cunha M.M."/>
            <person name="de Hoog S."/>
            <person name="da Silveira J.F."/>
            <person name="Henrissat B."/>
            <person name="Nino-Vega G.A."/>
            <person name="Cisalpino P.S."/>
            <person name="Mora-Montes H.M."/>
            <person name="Almeida S.R."/>
            <person name="Stajich J.E."/>
            <person name="Lopes-Bezerra L.M."/>
            <person name="Vasconcelos A.T."/>
            <person name="Felipe M.S."/>
        </authorList>
    </citation>
    <scope>NUCLEOTIDE SEQUENCE [LARGE SCALE GENOMIC DNA]</scope>
    <source>
        <strain evidence="2 3">5110</strain>
    </source>
</reference>
<dbReference type="VEuPathDB" id="FungiDB:SPBR_04716"/>
<dbReference type="OrthoDB" id="5245243at2759"/>
<evidence type="ECO:0000256" key="1">
    <source>
        <dbReference type="SAM" id="MobiDB-lite"/>
    </source>
</evidence>
<dbReference type="GeneID" id="63677914"/>
<dbReference type="Proteomes" id="UP000031575">
    <property type="component" value="Unassembled WGS sequence"/>
</dbReference>